<dbReference type="SUPFAM" id="SSF53474">
    <property type="entry name" value="alpha/beta-Hydrolases"/>
    <property type="match status" value="2"/>
</dbReference>
<protein>
    <submittedName>
        <fullName evidence="3">Alpha/beta fold hydrolase</fullName>
    </submittedName>
    <submittedName>
        <fullName evidence="2">Alpha/beta hydrolase</fullName>
    </submittedName>
</protein>
<dbReference type="RefSeq" id="WP_168169057.1">
    <property type="nucleotide sequence ID" value="NZ_JAFFGT010000064.1"/>
</dbReference>
<dbReference type="Proteomes" id="UP001206890">
    <property type="component" value="Unassembled WGS sequence"/>
</dbReference>
<feature type="domain" description="AB hydrolase-1" evidence="1">
    <location>
        <begin position="259"/>
        <end position="493"/>
    </location>
</feature>
<reference evidence="2" key="1">
    <citation type="submission" date="2022-04" db="EMBL/GenBank/DDBJ databases">
        <title>Human microbiome associated bacterial genomes.</title>
        <authorList>
            <person name="Sandstrom S."/>
            <person name="Salamzade R."/>
            <person name="Kalan L.R."/>
        </authorList>
    </citation>
    <scope>NUCLEOTIDE SEQUENCE</scope>
    <source>
        <strain evidence="2">P3-SID1762</strain>
    </source>
</reference>
<dbReference type="AlphaFoldDB" id="A0AAW5QBB9"/>
<dbReference type="Proteomes" id="UP001560293">
    <property type="component" value="Unassembled WGS sequence"/>
</dbReference>
<evidence type="ECO:0000313" key="2">
    <source>
        <dbReference type="EMBL" id="MCT2118885.1"/>
    </source>
</evidence>
<keyword evidence="2" id="KW-0378">Hydrolase</keyword>
<accession>A0AAW5QBB9</accession>
<dbReference type="InterPro" id="IPR029058">
    <property type="entry name" value="AB_hydrolase_fold"/>
</dbReference>
<name>A0AAW5QBB9_9ACTN</name>
<dbReference type="Gene3D" id="3.40.50.1820">
    <property type="entry name" value="alpha/beta hydrolase"/>
    <property type="match status" value="2"/>
</dbReference>
<comment type="caution">
    <text evidence="2">The sequence shown here is derived from an EMBL/GenBank/DDBJ whole genome shotgun (WGS) entry which is preliminary data.</text>
</comment>
<reference evidence="3" key="3">
    <citation type="submission" date="2024-07" db="EMBL/GenBank/DDBJ databases">
        <authorList>
            <person name="Wildschutte H."/>
        </authorList>
    </citation>
    <scope>NUCLEOTIDE SEQUENCE</scope>
    <source>
        <strain evidence="3">N60</strain>
    </source>
</reference>
<dbReference type="EMBL" id="JBFTEZ010000002">
    <property type="protein sequence ID" value="MEX6464348.1"/>
    <property type="molecule type" value="Genomic_DNA"/>
</dbReference>
<reference evidence="5" key="2">
    <citation type="submission" date="2024-07" db="EMBL/GenBank/DDBJ databases">
        <title>Pseudomonas strain that inhibits Aeromonas fish pathogens.</title>
        <authorList>
            <person name="Wildschutte H."/>
        </authorList>
    </citation>
    <scope>NUCLEOTIDE SEQUENCE [LARGE SCALE GENOMIC DNA]</scope>
    <source>
        <strain evidence="5">n60</strain>
    </source>
</reference>
<dbReference type="PRINTS" id="PR00111">
    <property type="entry name" value="ABHYDROLASE"/>
</dbReference>
<dbReference type="InterPro" id="IPR050266">
    <property type="entry name" value="AB_hydrolase_sf"/>
</dbReference>
<feature type="domain" description="AB hydrolase-1" evidence="1">
    <location>
        <begin position="4"/>
        <end position="222"/>
    </location>
</feature>
<dbReference type="Pfam" id="PF12697">
    <property type="entry name" value="Abhydrolase_6"/>
    <property type="match status" value="2"/>
</dbReference>
<keyword evidence="5" id="KW-1185">Reference proteome</keyword>
<dbReference type="InterPro" id="IPR000073">
    <property type="entry name" value="AB_hydrolase_1"/>
</dbReference>
<evidence type="ECO:0000313" key="4">
    <source>
        <dbReference type="Proteomes" id="UP001206890"/>
    </source>
</evidence>
<dbReference type="GO" id="GO:0016020">
    <property type="term" value="C:membrane"/>
    <property type="evidence" value="ECO:0007669"/>
    <property type="project" value="TreeGrafter"/>
</dbReference>
<evidence type="ECO:0000313" key="3">
    <source>
        <dbReference type="EMBL" id="MEX6464348.1"/>
    </source>
</evidence>
<dbReference type="EMBL" id="JALXTC010000084">
    <property type="protein sequence ID" value="MCT2118885.1"/>
    <property type="molecule type" value="Genomic_DNA"/>
</dbReference>
<evidence type="ECO:0000259" key="1">
    <source>
        <dbReference type="Pfam" id="PF12697"/>
    </source>
</evidence>
<dbReference type="PANTHER" id="PTHR43798:SF33">
    <property type="entry name" value="HYDROLASE, PUTATIVE (AFU_ORTHOLOGUE AFUA_2G14860)-RELATED"/>
    <property type="match status" value="1"/>
</dbReference>
<sequence length="512" mass="55298">MTTIVFLPGLHNDSLVWDPVRRALPERFETVAADLPAVPDLDALVDSVAEQVPPASVVVGHSFGGVVAMRLAERHPSLVAGLALVNSPDDAEDADSAAQRVQRAADLSDEQYEQLAVGRMNLVFHGERADDPAVREERLRGARAYGPQRFAAHAVALGQRPDRAQFLAGLDVPVLVVTAEHDQVVPTERQREWARSNDVEYVEVPDTAHMLPSEEPGLVADAISDWWRRAEAGRGLVATALPEGPLPDYEVAGSGDTTLFLLHGAYGDRYYFEDSIRRWTDAGLRVVAWTCPGYGAGEEVPAGYGVPLLAEYAARLVLAEKTRHNILLGHSMGGLIGPRVPALVGDALDGLILSAASPGFTNRTEEDKAKYLEERVEPITKGGLTVPEYATGLLTSMMAPGASGAQVDKVFEVVSAMRTEAFLASMQAITEYNSVPSLKTLSLPTIMLPGTHDPACKAEGMRRMRDMVDAARYHEFADAGHYAFAESPAEYHEVTMSFIREVVPASGAEEGQ</sequence>
<dbReference type="GO" id="GO:0016787">
    <property type="term" value="F:hydrolase activity"/>
    <property type="evidence" value="ECO:0007669"/>
    <property type="project" value="UniProtKB-KW"/>
</dbReference>
<gene>
    <name evidence="3" type="ORF">AB6N35_08315</name>
    <name evidence="2" type="ORF">M3D93_14195</name>
</gene>
<proteinExistence type="predicted"/>
<evidence type="ECO:0000313" key="5">
    <source>
        <dbReference type="Proteomes" id="UP001560293"/>
    </source>
</evidence>
<dbReference type="PANTHER" id="PTHR43798">
    <property type="entry name" value="MONOACYLGLYCEROL LIPASE"/>
    <property type="match status" value="1"/>
</dbReference>
<organism evidence="2 4">
    <name type="scientific">Dietzia cinnamea</name>
    <dbReference type="NCBI Taxonomy" id="321318"/>
    <lineage>
        <taxon>Bacteria</taxon>
        <taxon>Bacillati</taxon>
        <taxon>Actinomycetota</taxon>
        <taxon>Actinomycetes</taxon>
        <taxon>Mycobacteriales</taxon>
        <taxon>Dietziaceae</taxon>
        <taxon>Dietzia</taxon>
    </lineage>
</organism>